<sequence length="173" mass="19189">MLAGSGNAGTRWYKHWLDAESAVMHEAGHLSLYMYHDAEAVCHVSLLNTCTFQHQLDIQAQSSYNPASLNRFPTSHKILKPCSEDRSQTSSAIDAVSAAARPPNQFTAHLNESDASQPRCLHSAGKHLTTTHRRSATQGTVRTNTLGAWMQRPIHVAVLYGHTVDAAWRPWYV</sequence>
<keyword evidence="2" id="KW-1185">Reference proteome</keyword>
<proteinExistence type="predicted"/>
<dbReference type="Proteomes" id="UP000240760">
    <property type="component" value="Unassembled WGS sequence"/>
</dbReference>
<gene>
    <name evidence="1" type="ORF">M440DRAFT_1215367</name>
</gene>
<dbReference type="AlphaFoldDB" id="A0A2T4C7J7"/>
<reference evidence="1 2" key="1">
    <citation type="submission" date="2016-07" db="EMBL/GenBank/DDBJ databases">
        <title>Multiple horizontal gene transfer events from other fungi enriched the ability of initially mycotrophic Trichoderma (Ascomycota) to feed on dead plant biomass.</title>
        <authorList>
            <consortium name="DOE Joint Genome Institute"/>
            <person name="Aerts A."/>
            <person name="Atanasova L."/>
            <person name="Chenthamara K."/>
            <person name="Zhang J."/>
            <person name="Grujic M."/>
            <person name="Henrissat B."/>
            <person name="Kuo A."/>
            <person name="Salamov A."/>
            <person name="Lipzen A."/>
            <person name="Labutti K."/>
            <person name="Barry K."/>
            <person name="Miao Y."/>
            <person name="Rahimi M.J."/>
            <person name="Shen Q."/>
            <person name="Grigoriev I.V."/>
            <person name="Kubicek C.P."/>
            <person name="Druzhinina I.S."/>
        </authorList>
    </citation>
    <scope>NUCLEOTIDE SEQUENCE [LARGE SCALE GENOMIC DNA]</scope>
    <source>
        <strain evidence="1 2">ATCC 18648</strain>
    </source>
</reference>
<dbReference type="EMBL" id="KZ679130">
    <property type="protein sequence ID" value="PTB77540.1"/>
    <property type="molecule type" value="Genomic_DNA"/>
</dbReference>
<organism evidence="1 2">
    <name type="scientific">Trichoderma longibrachiatum ATCC 18648</name>
    <dbReference type="NCBI Taxonomy" id="983965"/>
    <lineage>
        <taxon>Eukaryota</taxon>
        <taxon>Fungi</taxon>
        <taxon>Dikarya</taxon>
        <taxon>Ascomycota</taxon>
        <taxon>Pezizomycotina</taxon>
        <taxon>Sordariomycetes</taxon>
        <taxon>Hypocreomycetidae</taxon>
        <taxon>Hypocreales</taxon>
        <taxon>Hypocreaceae</taxon>
        <taxon>Trichoderma</taxon>
    </lineage>
</organism>
<protein>
    <submittedName>
        <fullName evidence="1">Uncharacterized protein</fullName>
    </submittedName>
</protein>
<accession>A0A2T4C7J7</accession>
<evidence type="ECO:0000313" key="1">
    <source>
        <dbReference type="EMBL" id="PTB77540.1"/>
    </source>
</evidence>
<evidence type="ECO:0000313" key="2">
    <source>
        <dbReference type="Proteomes" id="UP000240760"/>
    </source>
</evidence>
<name>A0A2T4C7J7_TRILO</name>